<evidence type="ECO:0000256" key="3">
    <source>
        <dbReference type="ARBA" id="ARBA00022807"/>
    </source>
</evidence>
<evidence type="ECO:0000256" key="1">
    <source>
        <dbReference type="ARBA" id="ARBA00009005"/>
    </source>
</evidence>
<reference evidence="5 6" key="1">
    <citation type="submission" date="2014-06" db="EMBL/GenBank/DDBJ databases">
        <title>Evolutionary Origins and Diversification of the Mycorrhizal Mutualists.</title>
        <authorList>
            <consortium name="DOE Joint Genome Institute"/>
            <consortium name="Mycorrhizal Genomics Consortium"/>
            <person name="Kohler A."/>
            <person name="Kuo A."/>
            <person name="Nagy L.G."/>
            <person name="Floudas D."/>
            <person name="Copeland A."/>
            <person name="Barry K.W."/>
            <person name="Cichocki N."/>
            <person name="Veneault-Fourrey C."/>
            <person name="LaButti K."/>
            <person name="Lindquist E.A."/>
            <person name="Lipzen A."/>
            <person name="Lundell T."/>
            <person name="Morin E."/>
            <person name="Murat C."/>
            <person name="Riley R."/>
            <person name="Ohm R."/>
            <person name="Sun H."/>
            <person name="Tunlid A."/>
            <person name="Henrissat B."/>
            <person name="Grigoriev I.V."/>
            <person name="Hibbett D.S."/>
            <person name="Martin F."/>
        </authorList>
    </citation>
    <scope>NUCLEOTIDE SEQUENCE [LARGE SCALE GENOMIC DNA]</scope>
    <source>
        <strain evidence="5 6">SS14</strain>
    </source>
</reference>
<dbReference type="SUPFAM" id="SSF52129">
    <property type="entry name" value="Caspase-like"/>
    <property type="match status" value="1"/>
</dbReference>
<gene>
    <name evidence="5" type="ORF">M422DRAFT_108764</name>
</gene>
<proteinExistence type="inferred from homology"/>
<dbReference type="GO" id="GO:0004197">
    <property type="term" value="F:cysteine-type endopeptidase activity"/>
    <property type="evidence" value="ECO:0007669"/>
    <property type="project" value="InterPro"/>
</dbReference>
<keyword evidence="3" id="KW-0378">Hydrolase</keyword>
<evidence type="ECO:0000313" key="5">
    <source>
        <dbReference type="EMBL" id="KIJ41388.1"/>
    </source>
</evidence>
<evidence type="ECO:0000259" key="4">
    <source>
        <dbReference type="Pfam" id="PF00656"/>
    </source>
</evidence>
<dbReference type="EMBL" id="KN837137">
    <property type="protein sequence ID" value="KIJ41388.1"/>
    <property type="molecule type" value="Genomic_DNA"/>
</dbReference>
<dbReference type="Pfam" id="PF00656">
    <property type="entry name" value="Peptidase_C14"/>
    <property type="match status" value="1"/>
</dbReference>
<dbReference type="HOGENOM" id="CLU_094659_1_0_1"/>
<dbReference type="Gene3D" id="3.40.50.1460">
    <property type="match status" value="1"/>
</dbReference>
<dbReference type="InterPro" id="IPR011600">
    <property type="entry name" value="Pept_C14_caspase"/>
</dbReference>
<dbReference type="Proteomes" id="UP000054279">
    <property type="component" value="Unassembled WGS sequence"/>
</dbReference>
<keyword evidence="2" id="KW-0053">Apoptosis</keyword>
<dbReference type="InterPro" id="IPR050452">
    <property type="entry name" value="Metacaspase"/>
</dbReference>
<organism evidence="5 6">
    <name type="scientific">Sphaerobolus stellatus (strain SS14)</name>
    <dbReference type="NCBI Taxonomy" id="990650"/>
    <lineage>
        <taxon>Eukaryota</taxon>
        <taxon>Fungi</taxon>
        <taxon>Dikarya</taxon>
        <taxon>Basidiomycota</taxon>
        <taxon>Agaricomycotina</taxon>
        <taxon>Agaricomycetes</taxon>
        <taxon>Phallomycetidae</taxon>
        <taxon>Geastrales</taxon>
        <taxon>Sphaerobolaceae</taxon>
        <taxon>Sphaerobolus</taxon>
    </lineage>
</organism>
<evidence type="ECO:0000313" key="6">
    <source>
        <dbReference type="Proteomes" id="UP000054279"/>
    </source>
</evidence>
<feature type="non-terminal residue" evidence="5">
    <location>
        <position position="153"/>
    </location>
</feature>
<evidence type="ECO:0000256" key="2">
    <source>
        <dbReference type="ARBA" id="ARBA00022703"/>
    </source>
</evidence>
<dbReference type="GO" id="GO:0006915">
    <property type="term" value="P:apoptotic process"/>
    <property type="evidence" value="ECO:0007669"/>
    <property type="project" value="UniProtKB-KW"/>
</dbReference>
<dbReference type="InterPro" id="IPR029030">
    <property type="entry name" value="Caspase-like_dom_sf"/>
</dbReference>
<dbReference type="GO" id="GO:0005737">
    <property type="term" value="C:cytoplasm"/>
    <property type="evidence" value="ECO:0007669"/>
    <property type="project" value="TreeGrafter"/>
</dbReference>
<keyword evidence="6" id="KW-1185">Reference proteome</keyword>
<dbReference type="PANTHER" id="PTHR48104">
    <property type="entry name" value="METACASPASE-4"/>
    <property type="match status" value="1"/>
</dbReference>
<protein>
    <recommendedName>
        <fullName evidence="4">Peptidase C14 caspase domain-containing protein</fullName>
    </recommendedName>
</protein>
<dbReference type="AlphaFoldDB" id="A0A0C9UEI5"/>
<accession>A0A0C9UEI5</accession>
<dbReference type="OrthoDB" id="10255174at2759"/>
<feature type="domain" description="Peptidase C14 caspase" evidence="4">
    <location>
        <begin position="3"/>
        <end position="148"/>
    </location>
</feature>
<keyword evidence="3" id="KW-0788">Thiol protease</keyword>
<keyword evidence="3" id="KW-0645">Protease</keyword>
<dbReference type="PANTHER" id="PTHR48104:SF30">
    <property type="entry name" value="METACASPASE-1"/>
    <property type="match status" value="1"/>
</dbReference>
<sequence length="153" mass="17136">NMFALIIGIDSYPKTTKLKGAVNDAQAFRKYLVDYLHVPDSKRNLTLLLNEKATKANIIKNLRALQINSQINYGDPILIFFAGHGAEANPPHEWESKDKIQLILPYDYALEPLQFMNVIADRVFGALLNDICRAKGDNITVIFDCCHSGSGTR</sequence>
<name>A0A0C9UEI5_SPHS4</name>
<dbReference type="GO" id="GO:0006508">
    <property type="term" value="P:proteolysis"/>
    <property type="evidence" value="ECO:0007669"/>
    <property type="project" value="InterPro"/>
</dbReference>
<feature type="non-terminal residue" evidence="5">
    <location>
        <position position="1"/>
    </location>
</feature>
<comment type="similarity">
    <text evidence="1">Belongs to the peptidase C14B family.</text>
</comment>